<reference evidence="2" key="2">
    <citation type="submission" date="2022-10" db="EMBL/GenBank/DDBJ databases">
        <authorList>
            <consortium name="ENA_rothamsted_submissions"/>
            <consortium name="culmorum"/>
            <person name="King R."/>
        </authorList>
    </citation>
    <scope>NUCLEOTIDE SEQUENCE</scope>
</reference>
<reference evidence="2" key="1">
    <citation type="submission" date="2021-12" db="EMBL/GenBank/DDBJ databases">
        <authorList>
            <person name="King R."/>
        </authorList>
    </citation>
    <scope>NUCLEOTIDE SEQUENCE</scope>
</reference>
<proteinExistence type="predicted"/>
<name>A0A9N9QUZ0_9NEOP</name>
<dbReference type="EMBL" id="OU893342">
    <property type="protein sequence ID" value="CAG9783890.1"/>
    <property type="molecule type" value="Genomic_DNA"/>
</dbReference>
<dbReference type="AlphaFoldDB" id="A0A9N9QUZ0"/>
<sequence length="152" mass="16913">MLHARHRGPTEEDHDPCVPAHTEPGGGWLRVQYVHVSGPRSLVQRTMLKGSTSPYTRDAEMNFASDHLRQNRMVFNGVFVSDGCSVAVLASMRGRVPDTNVPSPAVERRVVGHTFAQSRASTRQTLANEEVCSRIPDSWPQTSFSSRCKIIR</sequence>
<keyword evidence="3" id="KW-1185">Reference proteome</keyword>
<organism evidence="2 3">
    <name type="scientific">Diatraea saccharalis</name>
    <name type="common">sugarcane borer</name>
    <dbReference type="NCBI Taxonomy" id="40085"/>
    <lineage>
        <taxon>Eukaryota</taxon>
        <taxon>Metazoa</taxon>
        <taxon>Ecdysozoa</taxon>
        <taxon>Arthropoda</taxon>
        <taxon>Hexapoda</taxon>
        <taxon>Insecta</taxon>
        <taxon>Pterygota</taxon>
        <taxon>Neoptera</taxon>
        <taxon>Endopterygota</taxon>
        <taxon>Lepidoptera</taxon>
        <taxon>Glossata</taxon>
        <taxon>Ditrysia</taxon>
        <taxon>Pyraloidea</taxon>
        <taxon>Crambidae</taxon>
        <taxon>Crambinae</taxon>
        <taxon>Diatraea</taxon>
    </lineage>
</organism>
<protein>
    <submittedName>
        <fullName evidence="2">Uncharacterized protein</fullName>
    </submittedName>
</protein>
<evidence type="ECO:0000313" key="2">
    <source>
        <dbReference type="EMBL" id="CAG9783890.1"/>
    </source>
</evidence>
<feature type="region of interest" description="Disordered" evidence="1">
    <location>
        <begin position="1"/>
        <end position="22"/>
    </location>
</feature>
<evidence type="ECO:0000256" key="1">
    <source>
        <dbReference type="SAM" id="MobiDB-lite"/>
    </source>
</evidence>
<evidence type="ECO:0000313" key="3">
    <source>
        <dbReference type="Proteomes" id="UP001153714"/>
    </source>
</evidence>
<gene>
    <name evidence="2" type="ORF">DIATSA_LOCUS2025</name>
</gene>
<dbReference type="Proteomes" id="UP001153714">
    <property type="component" value="Chromosome 11"/>
</dbReference>
<dbReference type="OrthoDB" id="7480634at2759"/>
<accession>A0A9N9QUZ0</accession>